<feature type="compositionally biased region" description="Basic and acidic residues" evidence="4">
    <location>
        <begin position="338"/>
        <end position="355"/>
    </location>
</feature>
<dbReference type="PANTHER" id="PTHR46380:SF2">
    <property type="entry name" value="CYCLIN-D-BINDING MYB-LIKE TRANSCRIPTION FACTOR 1"/>
    <property type="match status" value="1"/>
</dbReference>
<feature type="region of interest" description="Disordered" evidence="4">
    <location>
        <begin position="633"/>
        <end position="671"/>
    </location>
</feature>
<feature type="compositionally biased region" description="Basic residues" evidence="4">
    <location>
        <begin position="645"/>
        <end position="662"/>
    </location>
</feature>
<feature type="compositionally biased region" description="Basic residues" evidence="4">
    <location>
        <begin position="134"/>
        <end position="144"/>
    </location>
</feature>
<feature type="compositionally biased region" description="Basic residues" evidence="4">
    <location>
        <begin position="67"/>
        <end position="78"/>
    </location>
</feature>
<reference evidence="7 8" key="1">
    <citation type="submission" date="2019-10" db="EMBL/GenBank/DDBJ databases">
        <authorList>
            <person name="Palmer J.M."/>
        </authorList>
    </citation>
    <scope>NUCLEOTIDE SEQUENCE [LARGE SCALE GENOMIC DNA]</scope>
    <source>
        <strain evidence="7 8">TWF506</strain>
    </source>
</reference>
<feature type="region of interest" description="Disordered" evidence="4">
    <location>
        <begin position="1"/>
        <end position="201"/>
    </location>
</feature>
<dbReference type="EMBL" id="JAVHJM010000014">
    <property type="protein sequence ID" value="KAK6498076.1"/>
    <property type="molecule type" value="Genomic_DNA"/>
</dbReference>
<feature type="compositionally biased region" description="Basic and acidic residues" evidence="4">
    <location>
        <begin position="268"/>
        <end position="278"/>
    </location>
</feature>
<feature type="compositionally biased region" description="Low complexity" evidence="4">
    <location>
        <begin position="841"/>
        <end position="854"/>
    </location>
</feature>
<feature type="compositionally biased region" description="Basic residues" evidence="4">
    <location>
        <begin position="328"/>
        <end position="337"/>
    </location>
</feature>
<feature type="compositionally biased region" description="Low complexity" evidence="4">
    <location>
        <begin position="769"/>
        <end position="784"/>
    </location>
</feature>
<feature type="compositionally biased region" description="Acidic residues" evidence="4">
    <location>
        <begin position="253"/>
        <end position="267"/>
    </location>
</feature>
<evidence type="ECO:0000256" key="4">
    <source>
        <dbReference type="SAM" id="MobiDB-lite"/>
    </source>
</evidence>
<feature type="region of interest" description="Disordered" evidence="4">
    <location>
        <begin position="230"/>
        <end position="389"/>
    </location>
</feature>
<dbReference type="SMART" id="SM00717">
    <property type="entry name" value="SANT"/>
    <property type="match status" value="3"/>
</dbReference>
<proteinExistence type="predicted"/>
<feature type="domain" description="HTH myb-type" evidence="6">
    <location>
        <begin position="487"/>
        <end position="540"/>
    </location>
</feature>
<dbReference type="Proteomes" id="UP001307849">
    <property type="component" value="Unassembled WGS sequence"/>
</dbReference>
<feature type="compositionally biased region" description="Polar residues" evidence="4">
    <location>
        <begin position="146"/>
        <end position="157"/>
    </location>
</feature>
<comment type="subcellular location">
    <subcellularLocation>
        <location evidence="1">Nucleus</location>
    </subcellularLocation>
</comment>
<keyword evidence="8" id="KW-1185">Reference proteome</keyword>
<feature type="region of interest" description="Disordered" evidence="4">
    <location>
        <begin position="760"/>
        <end position="947"/>
    </location>
</feature>
<feature type="compositionally biased region" description="Basic residues" evidence="4">
    <location>
        <begin position="866"/>
        <end position="875"/>
    </location>
</feature>
<evidence type="ECO:0000313" key="7">
    <source>
        <dbReference type="EMBL" id="KAK6498076.1"/>
    </source>
</evidence>
<dbReference type="InterPro" id="IPR017930">
    <property type="entry name" value="Myb_dom"/>
</dbReference>
<dbReference type="InterPro" id="IPR051651">
    <property type="entry name" value="DMTF1_DNA-bind_reg"/>
</dbReference>
<dbReference type="Gene3D" id="1.10.10.60">
    <property type="entry name" value="Homeodomain-like"/>
    <property type="match status" value="1"/>
</dbReference>
<gene>
    <name evidence="7" type="primary">REB1</name>
    <name evidence="7" type="ORF">TWF506_004318</name>
</gene>
<organism evidence="7 8">
    <name type="scientific">Arthrobotrys conoides</name>
    <dbReference type="NCBI Taxonomy" id="74498"/>
    <lineage>
        <taxon>Eukaryota</taxon>
        <taxon>Fungi</taxon>
        <taxon>Dikarya</taxon>
        <taxon>Ascomycota</taxon>
        <taxon>Pezizomycotina</taxon>
        <taxon>Orbiliomycetes</taxon>
        <taxon>Orbiliales</taxon>
        <taxon>Orbiliaceae</taxon>
        <taxon>Arthrobotrys</taxon>
    </lineage>
</organism>
<dbReference type="PROSITE" id="PS51294">
    <property type="entry name" value="HTH_MYB"/>
    <property type="match status" value="1"/>
</dbReference>
<dbReference type="PROSITE" id="PS50090">
    <property type="entry name" value="MYB_LIKE"/>
    <property type="match status" value="1"/>
</dbReference>
<dbReference type="AlphaFoldDB" id="A0AAN8N2H9"/>
<evidence type="ECO:0000256" key="1">
    <source>
        <dbReference type="ARBA" id="ARBA00004123"/>
    </source>
</evidence>
<evidence type="ECO:0000259" key="5">
    <source>
        <dbReference type="PROSITE" id="PS50090"/>
    </source>
</evidence>
<feature type="compositionally biased region" description="Low complexity" evidence="4">
    <location>
        <begin position="79"/>
        <end position="92"/>
    </location>
</feature>
<feature type="compositionally biased region" description="Basic residues" evidence="4">
    <location>
        <begin position="279"/>
        <end position="288"/>
    </location>
</feature>
<feature type="compositionally biased region" description="Basic and acidic residues" evidence="4">
    <location>
        <begin position="885"/>
        <end position="896"/>
    </location>
</feature>
<dbReference type="PANTHER" id="PTHR46380">
    <property type="entry name" value="CYCLIN-D-BINDING MYB-LIKE TRANSCRIPTION FACTOR 1"/>
    <property type="match status" value="1"/>
</dbReference>
<feature type="compositionally biased region" description="Polar residues" evidence="4">
    <location>
        <begin position="9"/>
        <end position="21"/>
    </location>
</feature>
<comment type="caution">
    <text evidence="7">The sequence shown here is derived from an EMBL/GenBank/DDBJ whole genome shotgun (WGS) entry which is preliminary data.</text>
</comment>
<dbReference type="GO" id="GO:0005634">
    <property type="term" value="C:nucleus"/>
    <property type="evidence" value="ECO:0007669"/>
    <property type="project" value="UniProtKB-SubCell"/>
</dbReference>
<dbReference type="GO" id="GO:0000976">
    <property type="term" value="F:transcription cis-regulatory region binding"/>
    <property type="evidence" value="ECO:0007669"/>
    <property type="project" value="TreeGrafter"/>
</dbReference>
<evidence type="ECO:0000313" key="8">
    <source>
        <dbReference type="Proteomes" id="UP001307849"/>
    </source>
</evidence>
<keyword evidence="3" id="KW-0539">Nucleus</keyword>
<keyword evidence="2" id="KW-0238">DNA-binding</keyword>
<dbReference type="InterPro" id="IPR009057">
    <property type="entry name" value="Homeodomain-like_sf"/>
</dbReference>
<feature type="compositionally biased region" description="Acidic residues" evidence="4">
    <location>
        <begin position="161"/>
        <end position="195"/>
    </location>
</feature>
<feature type="compositionally biased region" description="Basic and acidic residues" evidence="4">
    <location>
        <begin position="364"/>
        <end position="374"/>
    </location>
</feature>
<sequence length="947" mass="106268">MLRSFWTFVASTPQKSSQSHPNLEGEGSPTPSTDRSERQLDMPSTPHQQSSPGGHDGSEDKLVHSPNAKRKRHKKKIKSSPVSIVEVPATAEQLEERIEEDEGEEDAAMADVSNTETGSKRKRRKSDLELSEKKAKRLRKHRKNTGGPTQIVVNGSLHTDELEDGDEEVEVEEEGLGVEGDEEEPGVEGQDDDDEHPYIPGVRWFGDVAGVFFEGKWVEADLSQIEAIKNQKKAQKLRRMEEAQQMENQPEPNLEEENSEAVVEETDRDDKDVEESQKHQKKHDKKAKKHDEPTSGPGETHQTEADLDAEPEPQPAELEEEGDDTARKQKTKGRKTRKQPERGARAEPEPETATKERKRRKSTKEKEVPEESNRRHTYPRATEDVNPPPVIIPSADDRLHGNSKGVGPPPAPVAYDRGPFTPTEDALIQNVINRYCQVQVPRLNRAGFLNIIWNNDRHKTDFWNILMTNLPLRTRQSLHSHVKRIYHDFEDRGKWTQEQDNELSNLVAAKGAKWTVIGGLLGRMPEDCRDRWKNYVVCGEKRRTHYWSEDETEKMLGILDDMLITLVEGHEEAGTLVLAVPEGEGEVEKAARLEKEKICHRGEIDWTIVSERMGFTRSRMQCLAKSRALWEKKDESPEDGNVNGKRGKKTKKARTKKGRKQKQGAEEEEAEEIPLPALKEAKNMLPGDYLFVLQRISVQGYDCLASIDWNKLSEIDTVKHFTPEQFKAGFHSYMRDHNPRKKDLRSFVAEQLGDLSELPGMIRNKRYRPPAGATSPAVAAAPSTGKKDKRQKNQEAAQVQQPGLFVEVEVGSSGSSHHSSPPRRLNRTEKPSHSPGNPFAKQPSSSQKPNSPSKFRTKGEATPVKGSKKSPRKQFKSAEYISDSDGDKNDGDEAADKGAQTGTMMEVDGANEVASNAEVEEPANGSEADDEMGESVAFGNASKDKKR</sequence>
<evidence type="ECO:0000259" key="6">
    <source>
        <dbReference type="PROSITE" id="PS51294"/>
    </source>
</evidence>
<evidence type="ECO:0000256" key="3">
    <source>
        <dbReference type="ARBA" id="ARBA00023242"/>
    </source>
</evidence>
<feature type="compositionally biased region" description="Low complexity" evidence="4">
    <location>
        <begin position="807"/>
        <end position="819"/>
    </location>
</feature>
<dbReference type="InterPro" id="IPR001005">
    <property type="entry name" value="SANT/Myb"/>
</dbReference>
<evidence type="ECO:0000256" key="2">
    <source>
        <dbReference type="ARBA" id="ARBA00023125"/>
    </source>
</evidence>
<dbReference type="GO" id="GO:0003700">
    <property type="term" value="F:DNA-binding transcription factor activity"/>
    <property type="evidence" value="ECO:0007669"/>
    <property type="project" value="TreeGrafter"/>
</dbReference>
<feature type="domain" description="Myb-like" evidence="5">
    <location>
        <begin position="492"/>
        <end position="536"/>
    </location>
</feature>
<feature type="compositionally biased region" description="Acidic residues" evidence="4">
    <location>
        <begin position="305"/>
        <end position="323"/>
    </location>
</feature>
<dbReference type="SUPFAM" id="SSF46689">
    <property type="entry name" value="Homeodomain-like"/>
    <property type="match status" value="1"/>
</dbReference>
<feature type="compositionally biased region" description="Acidic residues" evidence="4">
    <location>
        <begin position="97"/>
        <end position="108"/>
    </location>
</feature>
<protein>
    <submittedName>
        <fullName evidence="7">RNA polymerase I enhancer binding protein</fullName>
    </submittedName>
</protein>
<dbReference type="CDD" id="cd00167">
    <property type="entry name" value="SANT"/>
    <property type="match status" value="1"/>
</dbReference>
<accession>A0AAN8N2H9</accession>
<dbReference type="Pfam" id="PF00249">
    <property type="entry name" value="Myb_DNA-binding"/>
    <property type="match status" value="1"/>
</dbReference>
<name>A0AAN8N2H9_9PEZI</name>